<evidence type="ECO:0000313" key="2">
    <source>
        <dbReference type="Proteomes" id="UP000199258"/>
    </source>
</evidence>
<organism evidence="1 2">
    <name type="scientific">Arthrobacter subterraneus</name>
    <dbReference type="NCBI Taxonomy" id="335973"/>
    <lineage>
        <taxon>Bacteria</taxon>
        <taxon>Bacillati</taxon>
        <taxon>Actinomycetota</taxon>
        <taxon>Actinomycetes</taxon>
        <taxon>Micrococcales</taxon>
        <taxon>Micrococcaceae</taxon>
        <taxon>Arthrobacter</taxon>
    </lineage>
</organism>
<keyword evidence="2" id="KW-1185">Reference proteome</keyword>
<sequence>MTLVPVLLQCSVYELVLDGASDELAGLPNVEERVGDSIYTDAEDYYVTGLWGDD</sequence>
<proteinExistence type="predicted"/>
<dbReference type="AlphaFoldDB" id="A0A1G8JZL1"/>
<accession>A0A1G8JZL1</accession>
<evidence type="ECO:0000313" key="1">
    <source>
        <dbReference type="EMBL" id="SDI36618.1"/>
    </source>
</evidence>
<dbReference type="EMBL" id="FNDT01000010">
    <property type="protein sequence ID" value="SDI36618.1"/>
    <property type="molecule type" value="Genomic_DNA"/>
</dbReference>
<dbReference type="Proteomes" id="UP000199258">
    <property type="component" value="Unassembled WGS sequence"/>
</dbReference>
<gene>
    <name evidence="1" type="ORF">SAMN04488693_11011</name>
</gene>
<reference evidence="1 2" key="1">
    <citation type="submission" date="2016-10" db="EMBL/GenBank/DDBJ databases">
        <authorList>
            <person name="de Groot N.N."/>
        </authorList>
    </citation>
    <scope>NUCLEOTIDE SEQUENCE [LARGE SCALE GENOMIC DNA]</scope>
    <source>
        <strain evidence="1 2">NP_1H</strain>
    </source>
</reference>
<protein>
    <submittedName>
        <fullName evidence="1">Uncharacterized protein</fullName>
    </submittedName>
</protein>
<name>A0A1G8JZL1_9MICC</name>
<dbReference type="RefSeq" id="WP_175460154.1">
    <property type="nucleotide sequence ID" value="NZ_FNDT01000010.1"/>
</dbReference>